<feature type="transmembrane region" description="Helical" evidence="1">
    <location>
        <begin position="331"/>
        <end position="354"/>
    </location>
</feature>
<feature type="transmembrane region" description="Helical" evidence="1">
    <location>
        <begin position="192"/>
        <end position="215"/>
    </location>
</feature>
<keyword evidence="1" id="KW-0472">Membrane</keyword>
<dbReference type="EMBL" id="MEUA01000018">
    <property type="protein sequence ID" value="OGC15632.1"/>
    <property type="molecule type" value="Genomic_DNA"/>
</dbReference>
<sequence length="509" mass="59735">MSQKAKVLYFSFYAVIIGYLIFIHYFSYKISIDAAIFNNILFNSLHGNIGFSSIEGINHFSMHFSPFLLILLPFYPLLSNYTLIIASYLSFLFSVIGVYFIVNQVSKNGKLSFLIGLTFICYAPFLHNIVWDFHEIILALPFFVFSFYLLMKNKVWLSLFLFMFTFLIKEETFLLGIAFGLYMFFFHRKKQGLWLVVFSVLGFILVVKFIMPVLFGGGQSNLLWERYDYLGSSLSVILTKILREPFSVFFPPFYMRKLIALICLFLPLFFLPFMSLSVLFIPLVTIAYSYFSKLPQLDYADHYALPVIPYIFIAYIFAMEKLNIFLKNKKLIIYGLTFFVLIFNMIFSLFSFYMRGSYERLKPLDNKKAFFSVVKLIPYDASVLTHSISSFYCSDRKNIYVTYNFNPADVAKYDPDYILINFRVVFYDGGERTNELDKRANNLKKIVFNSKYKPIFFENDVLLLSRQTLSNNDMKSNLSLFKEYDFNKYKNSNYLNFVPGFIKQIATKQ</sequence>
<dbReference type="AlphaFoldDB" id="A0A1F4S5B9"/>
<feature type="transmembrane region" description="Helical" evidence="1">
    <location>
        <begin position="7"/>
        <end position="28"/>
    </location>
</feature>
<evidence type="ECO:0000313" key="2">
    <source>
        <dbReference type="EMBL" id="OGC15632.1"/>
    </source>
</evidence>
<evidence type="ECO:0000256" key="1">
    <source>
        <dbReference type="SAM" id="Phobius"/>
    </source>
</evidence>
<comment type="caution">
    <text evidence="2">The sequence shown here is derived from an EMBL/GenBank/DDBJ whole genome shotgun (WGS) entry which is preliminary data.</text>
</comment>
<organism evidence="2 3">
    <name type="scientific">candidate division WOR-1 bacterium RIFOXYB2_FULL_36_35</name>
    <dbReference type="NCBI Taxonomy" id="1802578"/>
    <lineage>
        <taxon>Bacteria</taxon>
        <taxon>Bacillati</taxon>
        <taxon>Saganbacteria</taxon>
    </lineage>
</organism>
<proteinExistence type="predicted"/>
<keyword evidence="1" id="KW-0812">Transmembrane</keyword>
<accession>A0A1F4S5B9</accession>
<dbReference type="Proteomes" id="UP000177905">
    <property type="component" value="Unassembled WGS sequence"/>
</dbReference>
<dbReference type="Pfam" id="PF09852">
    <property type="entry name" value="DUF2079"/>
    <property type="match status" value="1"/>
</dbReference>
<protein>
    <recommendedName>
        <fullName evidence="4">DUF2079 domain-containing protein</fullName>
    </recommendedName>
</protein>
<dbReference type="InterPro" id="IPR018650">
    <property type="entry name" value="STSV1_Orf64"/>
</dbReference>
<name>A0A1F4S5B9_UNCSA</name>
<reference evidence="2 3" key="1">
    <citation type="journal article" date="2016" name="Nat. Commun.">
        <title>Thousands of microbial genomes shed light on interconnected biogeochemical processes in an aquifer system.</title>
        <authorList>
            <person name="Anantharaman K."/>
            <person name="Brown C.T."/>
            <person name="Hug L.A."/>
            <person name="Sharon I."/>
            <person name="Castelle C.J."/>
            <person name="Probst A.J."/>
            <person name="Thomas B.C."/>
            <person name="Singh A."/>
            <person name="Wilkins M.J."/>
            <person name="Karaoz U."/>
            <person name="Brodie E.L."/>
            <person name="Williams K.H."/>
            <person name="Hubbard S.S."/>
            <person name="Banfield J.F."/>
        </authorList>
    </citation>
    <scope>NUCLEOTIDE SEQUENCE [LARGE SCALE GENOMIC DNA]</scope>
</reference>
<feature type="transmembrane region" description="Helical" evidence="1">
    <location>
        <begin position="303"/>
        <end position="319"/>
    </location>
</feature>
<feature type="transmembrane region" description="Helical" evidence="1">
    <location>
        <begin position="108"/>
        <end position="126"/>
    </location>
</feature>
<keyword evidence="1" id="KW-1133">Transmembrane helix</keyword>
<feature type="transmembrane region" description="Helical" evidence="1">
    <location>
        <begin position="85"/>
        <end position="102"/>
    </location>
</feature>
<feature type="transmembrane region" description="Helical" evidence="1">
    <location>
        <begin position="258"/>
        <end position="291"/>
    </location>
</feature>
<gene>
    <name evidence="2" type="ORF">A2290_06120</name>
</gene>
<evidence type="ECO:0000313" key="3">
    <source>
        <dbReference type="Proteomes" id="UP000177905"/>
    </source>
</evidence>
<feature type="transmembrane region" description="Helical" evidence="1">
    <location>
        <begin position="157"/>
        <end position="185"/>
    </location>
</feature>
<evidence type="ECO:0008006" key="4">
    <source>
        <dbReference type="Google" id="ProtNLM"/>
    </source>
</evidence>
<feature type="transmembrane region" description="Helical" evidence="1">
    <location>
        <begin position="133"/>
        <end position="151"/>
    </location>
</feature>